<dbReference type="InterPro" id="IPR000726">
    <property type="entry name" value="Glyco_hydro_19_cat"/>
</dbReference>
<feature type="chain" id="PRO_5033024181" description="Chitin-binding type-1 domain-containing protein" evidence="7">
    <location>
        <begin position="20"/>
        <end position="283"/>
    </location>
</feature>
<dbReference type="SMART" id="SM00270">
    <property type="entry name" value="ChtBD1"/>
    <property type="match status" value="1"/>
</dbReference>
<reference evidence="9 10" key="1">
    <citation type="submission" date="2020-04" db="EMBL/GenBank/DDBJ databases">
        <title>Plant Genome Project.</title>
        <authorList>
            <person name="Zhang R.-G."/>
        </authorList>
    </citation>
    <scope>NUCLEOTIDE SEQUENCE [LARGE SCALE GENOMIC DNA]</scope>
    <source>
        <strain evidence="9">YNK0</strain>
        <tissue evidence="9">Leaf</tissue>
    </source>
</reference>
<dbReference type="PROSITE" id="PS00774">
    <property type="entry name" value="CHITINASE_19_2"/>
    <property type="match status" value="1"/>
</dbReference>
<dbReference type="PROSITE" id="PS00773">
    <property type="entry name" value="CHITINASE_19_1"/>
    <property type="match status" value="1"/>
</dbReference>
<evidence type="ECO:0000259" key="8">
    <source>
        <dbReference type="PROSITE" id="PS50941"/>
    </source>
</evidence>
<dbReference type="SUPFAM" id="SSF53955">
    <property type="entry name" value="Lysozyme-like"/>
    <property type="match status" value="1"/>
</dbReference>
<feature type="domain" description="Chitin-binding type-1" evidence="8">
    <location>
        <begin position="20"/>
        <end position="61"/>
    </location>
</feature>
<feature type="disulfide bond" evidence="5 6">
    <location>
        <begin position="23"/>
        <end position="38"/>
    </location>
</feature>
<dbReference type="Pfam" id="PF00187">
    <property type="entry name" value="Chitin_bind_1"/>
    <property type="match status" value="1"/>
</dbReference>
<gene>
    <name evidence="9" type="ORF">HHK36_010417</name>
</gene>
<evidence type="ECO:0000313" key="10">
    <source>
        <dbReference type="Proteomes" id="UP000655225"/>
    </source>
</evidence>
<feature type="disulfide bond" evidence="5 6">
    <location>
        <begin position="32"/>
        <end position="44"/>
    </location>
</feature>
<name>A0A834ZGX1_TETSI</name>
<feature type="active site" description="Proton donor" evidence="4">
    <location>
        <position position="146"/>
    </location>
</feature>
<keyword evidence="10" id="KW-1185">Reference proteome</keyword>
<keyword evidence="2" id="KW-0611">Plant defense</keyword>
<dbReference type="PROSITE" id="PS50941">
    <property type="entry name" value="CHIT_BIND_I_2"/>
    <property type="match status" value="1"/>
</dbReference>
<keyword evidence="3 5" id="KW-1015">Disulfide bond</keyword>
<feature type="disulfide bond" evidence="5">
    <location>
        <begin position="102"/>
        <end position="150"/>
    </location>
</feature>
<dbReference type="OMA" id="WNIPREG"/>
<dbReference type="InterPro" id="IPR023346">
    <property type="entry name" value="Lysozyme-like_dom_sf"/>
</dbReference>
<proteinExistence type="predicted"/>
<evidence type="ECO:0000256" key="4">
    <source>
        <dbReference type="PIRSR" id="PIRSR001060-1"/>
    </source>
</evidence>
<accession>A0A834ZGX1</accession>
<dbReference type="Pfam" id="PF00182">
    <property type="entry name" value="Glyco_hydro_19"/>
    <property type="match status" value="2"/>
</dbReference>
<dbReference type="CDD" id="cd00325">
    <property type="entry name" value="chitinase_GH19"/>
    <property type="match status" value="1"/>
</dbReference>
<keyword evidence="7" id="KW-0732">Signal</keyword>
<dbReference type="OrthoDB" id="5985073at2759"/>
<feature type="disulfide bond" evidence="5 6">
    <location>
        <begin position="55"/>
        <end position="59"/>
    </location>
</feature>
<dbReference type="GO" id="GO:0050832">
    <property type="term" value="P:defense response to fungus"/>
    <property type="evidence" value="ECO:0007669"/>
    <property type="project" value="TreeGrafter"/>
</dbReference>
<dbReference type="InterPro" id="IPR001002">
    <property type="entry name" value="Chitin-bd_1"/>
</dbReference>
<dbReference type="EMBL" id="JABCRI010000006">
    <property type="protein sequence ID" value="KAF8405510.1"/>
    <property type="molecule type" value="Genomic_DNA"/>
</dbReference>
<dbReference type="CDD" id="cd06921">
    <property type="entry name" value="ChtBD1_GH19_hevein"/>
    <property type="match status" value="1"/>
</dbReference>
<dbReference type="InterPro" id="IPR016283">
    <property type="entry name" value="Glyco_hydro_19"/>
</dbReference>
<dbReference type="Gene3D" id="3.30.60.10">
    <property type="entry name" value="Endochitinase-like"/>
    <property type="match status" value="1"/>
</dbReference>
<evidence type="ECO:0000313" key="9">
    <source>
        <dbReference type="EMBL" id="KAF8405510.1"/>
    </source>
</evidence>
<dbReference type="GO" id="GO:0004568">
    <property type="term" value="F:chitinase activity"/>
    <property type="evidence" value="ECO:0007669"/>
    <property type="project" value="InterPro"/>
</dbReference>
<dbReference type="InterPro" id="IPR036861">
    <property type="entry name" value="Endochitinase-like_sf"/>
</dbReference>
<sequence>MRFWALVLFSFFSLLGAIAQEQCGSQVGGAVCPGGLCCSQFGFCGSTPEYFTNGCQSQCSSGGSTPTPSTPTPTPSSGGDLSALISQTLFNDILKHRNDEACPGKGFYTYDAFVAAAKSFGGFATTGDTDTRKREIAAFLTQTSHETTGCLVSKCSVASSCNYNYGPAGVAIQSDLINNPDAVATDATISFKTALWFWMTPQSPKPSCHNVITGGWTQSDADRAAARVPGYGVITNIINGGLECGQGTSAQVEDRIGFYKRYCDILGVSYGDNLDCYNQTPFG</sequence>
<dbReference type="GO" id="GO:0008061">
    <property type="term" value="F:chitin binding"/>
    <property type="evidence" value="ECO:0007669"/>
    <property type="project" value="UniProtKB-UniRule"/>
</dbReference>
<dbReference type="PANTHER" id="PTHR22595:SF79">
    <property type="entry name" value="CHITINASE 12"/>
    <property type="match status" value="1"/>
</dbReference>
<dbReference type="Proteomes" id="UP000655225">
    <property type="component" value="Unassembled WGS sequence"/>
</dbReference>
<dbReference type="PANTHER" id="PTHR22595">
    <property type="entry name" value="CHITINASE-RELATED"/>
    <property type="match status" value="1"/>
</dbReference>
<dbReference type="SUPFAM" id="SSF57016">
    <property type="entry name" value="Plant lectins/antimicrobial peptides"/>
    <property type="match status" value="1"/>
</dbReference>
<evidence type="ECO:0000256" key="2">
    <source>
        <dbReference type="ARBA" id="ARBA00022821"/>
    </source>
</evidence>
<feature type="disulfide bond" evidence="5">
    <location>
        <begin position="244"/>
        <end position="276"/>
    </location>
</feature>
<dbReference type="GO" id="GO:0005975">
    <property type="term" value="P:carbohydrate metabolic process"/>
    <property type="evidence" value="ECO:0007669"/>
    <property type="project" value="InterPro"/>
</dbReference>
<dbReference type="GO" id="GO:0006032">
    <property type="term" value="P:chitin catabolic process"/>
    <property type="evidence" value="ECO:0007669"/>
    <property type="project" value="InterPro"/>
</dbReference>
<dbReference type="GO" id="GO:0016998">
    <property type="term" value="P:cell wall macromolecule catabolic process"/>
    <property type="evidence" value="ECO:0007669"/>
    <property type="project" value="InterPro"/>
</dbReference>
<evidence type="ECO:0000256" key="3">
    <source>
        <dbReference type="ARBA" id="ARBA00023157"/>
    </source>
</evidence>
<evidence type="ECO:0000256" key="5">
    <source>
        <dbReference type="PIRSR" id="PIRSR001060-2"/>
    </source>
</evidence>
<organism evidence="9 10">
    <name type="scientific">Tetracentron sinense</name>
    <name type="common">Spur-leaf</name>
    <dbReference type="NCBI Taxonomy" id="13715"/>
    <lineage>
        <taxon>Eukaryota</taxon>
        <taxon>Viridiplantae</taxon>
        <taxon>Streptophyta</taxon>
        <taxon>Embryophyta</taxon>
        <taxon>Tracheophyta</taxon>
        <taxon>Spermatophyta</taxon>
        <taxon>Magnoliopsida</taxon>
        <taxon>Trochodendrales</taxon>
        <taxon>Trochodendraceae</taxon>
        <taxon>Tetracentron</taxon>
    </lineage>
</organism>
<evidence type="ECO:0000256" key="7">
    <source>
        <dbReference type="SAM" id="SignalP"/>
    </source>
</evidence>
<dbReference type="AlphaFoldDB" id="A0A834ZGX1"/>
<keyword evidence="1 6" id="KW-0147">Chitin-binding</keyword>
<comment type="caution">
    <text evidence="9">The sequence shown here is derived from an EMBL/GenBank/DDBJ whole genome shotgun (WGS) entry which is preliminary data.</text>
</comment>
<dbReference type="Gene3D" id="1.10.530.10">
    <property type="match status" value="1"/>
</dbReference>
<feature type="signal peptide" evidence="7">
    <location>
        <begin position="1"/>
        <end position="19"/>
    </location>
</feature>
<dbReference type="FunFam" id="1.10.530.10:FF:000005">
    <property type="entry name" value="Basic endochitinase"/>
    <property type="match status" value="1"/>
</dbReference>
<dbReference type="PIRSF" id="PIRSF001060">
    <property type="entry name" value="Endochitinase"/>
    <property type="match status" value="1"/>
</dbReference>
<comment type="caution">
    <text evidence="6">Lacks conserved residue(s) required for the propagation of feature annotation.</text>
</comment>
<evidence type="ECO:0000256" key="6">
    <source>
        <dbReference type="PROSITE-ProRule" id="PRU00261"/>
    </source>
</evidence>
<protein>
    <recommendedName>
        <fullName evidence="8">Chitin-binding type-1 domain-containing protein</fullName>
    </recommendedName>
</protein>
<evidence type="ECO:0000256" key="1">
    <source>
        <dbReference type="ARBA" id="ARBA00022669"/>
    </source>
</evidence>